<evidence type="ECO:0000256" key="1">
    <source>
        <dbReference type="ARBA" id="ARBA00005711"/>
    </source>
</evidence>
<gene>
    <name evidence="4" type="ORF">KSP39_PZI004916</name>
</gene>
<dbReference type="Proteomes" id="UP001418222">
    <property type="component" value="Unassembled WGS sequence"/>
</dbReference>
<proteinExistence type="inferred from homology"/>
<dbReference type="PANTHER" id="PTHR31471:SF1">
    <property type="entry name" value="OS12G0613600 PROTEIN"/>
    <property type="match status" value="1"/>
</dbReference>
<comment type="similarity">
    <text evidence="1">Belongs to the remorin family.</text>
</comment>
<feature type="compositionally biased region" description="Basic and acidic residues" evidence="2">
    <location>
        <begin position="302"/>
        <end position="312"/>
    </location>
</feature>
<feature type="compositionally biased region" description="Polar residues" evidence="2">
    <location>
        <begin position="258"/>
        <end position="267"/>
    </location>
</feature>
<feature type="region of interest" description="Disordered" evidence="2">
    <location>
        <begin position="414"/>
        <end position="473"/>
    </location>
</feature>
<reference evidence="4 5" key="1">
    <citation type="journal article" date="2022" name="Nat. Plants">
        <title>Genomes of leafy and leafless Platanthera orchids illuminate the evolution of mycoheterotrophy.</title>
        <authorList>
            <person name="Li M.H."/>
            <person name="Liu K.W."/>
            <person name="Li Z."/>
            <person name="Lu H.C."/>
            <person name="Ye Q.L."/>
            <person name="Zhang D."/>
            <person name="Wang J.Y."/>
            <person name="Li Y.F."/>
            <person name="Zhong Z.M."/>
            <person name="Liu X."/>
            <person name="Yu X."/>
            <person name="Liu D.K."/>
            <person name="Tu X.D."/>
            <person name="Liu B."/>
            <person name="Hao Y."/>
            <person name="Liao X.Y."/>
            <person name="Jiang Y.T."/>
            <person name="Sun W.H."/>
            <person name="Chen J."/>
            <person name="Chen Y.Q."/>
            <person name="Ai Y."/>
            <person name="Zhai J.W."/>
            <person name="Wu S.S."/>
            <person name="Zhou Z."/>
            <person name="Hsiao Y.Y."/>
            <person name="Wu W.L."/>
            <person name="Chen Y.Y."/>
            <person name="Lin Y.F."/>
            <person name="Hsu J.L."/>
            <person name="Li C.Y."/>
            <person name="Wang Z.W."/>
            <person name="Zhao X."/>
            <person name="Zhong W.Y."/>
            <person name="Ma X.K."/>
            <person name="Ma L."/>
            <person name="Huang J."/>
            <person name="Chen G.Z."/>
            <person name="Huang M.Z."/>
            <person name="Huang L."/>
            <person name="Peng D.H."/>
            <person name="Luo Y.B."/>
            <person name="Zou S.Q."/>
            <person name="Chen S.P."/>
            <person name="Lan S."/>
            <person name="Tsai W.C."/>
            <person name="Van de Peer Y."/>
            <person name="Liu Z.J."/>
        </authorList>
    </citation>
    <scope>NUCLEOTIDE SEQUENCE [LARGE SCALE GENOMIC DNA]</scope>
    <source>
        <strain evidence="4">Lor287</strain>
    </source>
</reference>
<feature type="region of interest" description="Disordered" evidence="2">
    <location>
        <begin position="128"/>
        <end position="147"/>
    </location>
</feature>
<feature type="region of interest" description="Disordered" evidence="2">
    <location>
        <begin position="186"/>
        <end position="312"/>
    </location>
</feature>
<evidence type="ECO:0000256" key="2">
    <source>
        <dbReference type="SAM" id="MobiDB-lite"/>
    </source>
</evidence>
<feature type="compositionally biased region" description="Polar residues" evidence="2">
    <location>
        <begin position="462"/>
        <end position="473"/>
    </location>
</feature>
<feature type="domain" description="Remorin C-terminal" evidence="3">
    <location>
        <begin position="362"/>
        <end position="465"/>
    </location>
</feature>
<feature type="region of interest" description="Disordered" evidence="2">
    <location>
        <begin position="101"/>
        <end position="120"/>
    </location>
</feature>
<organism evidence="4 5">
    <name type="scientific">Platanthera zijinensis</name>
    <dbReference type="NCBI Taxonomy" id="2320716"/>
    <lineage>
        <taxon>Eukaryota</taxon>
        <taxon>Viridiplantae</taxon>
        <taxon>Streptophyta</taxon>
        <taxon>Embryophyta</taxon>
        <taxon>Tracheophyta</taxon>
        <taxon>Spermatophyta</taxon>
        <taxon>Magnoliopsida</taxon>
        <taxon>Liliopsida</taxon>
        <taxon>Asparagales</taxon>
        <taxon>Orchidaceae</taxon>
        <taxon>Orchidoideae</taxon>
        <taxon>Orchideae</taxon>
        <taxon>Orchidinae</taxon>
        <taxon>Platanthera</taxon>
    </lineage>
</organism>
<evidence type="ECO:0000313" key="4">
    <source>
        <dbReference type="EMBL" id="KAK8951178.1"/>
    </source>
</evidence>
<keyword evidence="5" id="KW-1185">Reference proteome</keyword>
<dbReference type="PANTHER" id="PTHR31471">
    <property type="entry name" value="OS02G0116800 PROTEIN"/>
    <property type="match status" value="1"/>
</dbReference>
<dbReference type="EMBL" id="JBBWWQ010000003">
    <property type="protein sequence ID" value="KAK8951178.1"/>
    <property type="molecule type" value="Genomic_DNA"/>
</dbReference>
<comment type="caution">
    <text evidence="4">The sequence shown here is derived from an EMBL/GenBank/DDBJ whole genome shotgun (WGS) entry which is preliminary data.</text>
</comment>
<dbReference type="AlphaFoldDB" id="A0AAP0GC91"/>
<feature type="compositionally biased region" description="Polar residues" evidence="2">
    <location>
        <begin position="220"/>
        <end position="235"/>
    </location>
</feature>
<accession>A0AAP0GC91</accession>
<dbReference type="InterPro" id="IPR005516">
    <property type="entry name" value="Remorin_C"/>
</dbReference>
<evidence type="ECO:0000313" key="5">
    <source>
        <dbReference type="Proteomes" id="UP001418222"/>
    </source>
</evidence>
<protein>
    <recommendedName>
        <fullName evidence="3">Remorin C-terminal domain-containing protein</fullName>
    </recommendedName>
</protein>
<evidence type="ECO:0000259" key="3">
    <source>
        <dbReference type="Pfam" id="PF03763"/>
    </source>
</evidence>
<sequence>MDYERIEKPSALGGGFSPGKLRAMLLGVEKRRQDEEDELEARFSLRSDLGEVDGRRTSIAENCKDVEIVSLGSRAPAPGEDSPDTDSVLLGFEFQRAERSQHHRSALMSPFSKPAPSKWDDAQKWIASPTSNKQGKGGTFPQPKKTGFMGYVGRQHAAASKVILEVPEEAATKKMDLNQGRKDIIRKKGASGLQEPYPPVDWGSIAPPMAEESAPHREISLSQHDTLPSTASETTIIMPPTTVKSVSMRDMGTEMTPIASQEPSRNGTPMRATTPTRSPNTSRPSTPPKTAPSTTPMPTDSIGDKELSEKELRIRTRREIMALGTQLGKMNITAWASKDEEETHASTSSKTDMVGQQPKSVIEARAAAWEEAEKAKYLARFKREEIKIQAWENHQKARTEAEMRKVEVEVERMRAQAHDKVMSKQASAKHKAEDKRAASEARRNQHAARTARQAENIRRTGRNPSSSCWGCCP</sequence>
<dbReference type="Pfam" id="PF03763">
    <property type="entry name" value="Remorin_C"/>
    <property type="match status" value="1"/>
</dbReference>
<feature type="region of interest" description="Disordered" evidence="2">
    <location>
        <begin position="336"/>
        <end position="358"/>
    </location>
</feature>
<feature type="compositionally biased region" description="Basic and acidic residues" evidence="2">
    <location>
        <begin position="430"/>
        <end position="443"/>
    </location>
</feature>
<name>A0AAP0GC91_9ASPA</name>
<feature type="compositionally biased region" description="Low complexity" evidence="2">
    <location>
        <begin position="271"/>
        <end position="284"/>
    </location>
</feature>